<gene>
    <name evidence="1" type="ORF">MLD38_026868</name>
</gene>
<dbReference type="Proteomes" id="UP001057402">
    <property type="component" value="Chromosome 7"/>
</dbReference>
<evidence type="ECO:0000313" key="1">
    <source>
        <dbReference type="EMBL" id="KAI4342219.1"/>
    </source>
</evidence>
<keyword evidence="2" id="KW-1185">Reference proteome</keyword>
<organism evidence="1 2">
    <name type="scientific">Melastoma candidum</name>
    <dbReference type="NCBI Taxonomy" id="119954"/>
    <lineage>
        <taxon>Eukaryota</taxon>
        <taxon>Viridiplantae</taxon>
        <taxon>Streptophyta</taxon>
        <taxon>Embryophyta</taxon>
        <taxon>Tracheophyta</taxon>
        <taxon>Spermatophyta</taxon>
        <taxon>Magnoliopsida</taxon>
        <taxon>eudicotyledons</taxon>
        <taxon>Gunneridae</taxon>
        <taxon>Pentapetalae</taxon>
        <taxon>rosids</taxon>
        <taxon>malvids</taxon>
        <taxon>Myrtales</taxon>
        <taxon>Melastomataceae</taxon>
        <taxon>Melastomatoideae</taxon>
        <taxon>Melastomateae</taxon>
        <taxon>Melastoma</taxon>
    </lineage>
</organism>
<sequence>MGLLSIPQLDPSRWFVVDIENVDWGLFLNTLFWNLNYWDSISTLAGEVDNPSRTLPKALFYAVILVVLSYFFPLLIGTGATSVPLDRTLWSDGYFSDIARILGGVWLMSWVQGASAISNMGMFVAEMSSDSFQLLGMAERGMLPEIFAKRSRYGTPLLGIIFSASGVVLLSWLSFQEIVAAENFLYCFGMMMEFVAFVKLRVQQPSASRPYKIPIGTNGAILMCIPPTILLLVVVVLASWKVMAFSLIAVAMGLVLEPSLRYAEKKRWFRFSTRPDLADSIPAYHQSPVDDVDEQS</sequence>
<reference evidence="2" key="1">
    <citation type="journal article" date="2023" name="Front. Plant Sci.">
        <title>Chromosomal-level genome assembly of Melastoma candidum provides insights into trichome evolution.</title>
        <authorList>
            <person name="Zhong Y."/>
            <person name="Wu W."/>
            <person name="Sun C."/>
            <person name="Zou P."/>
            <person name="Liu Y."/>
            <person name="Dai S."/>
            <person name="Zhou R."/>
        </authorList>
    </citation>
    <scope>NUCLEOTIDE SEQUENCE [LARGE SCALE GENOMIC DNA]</scope>
</reference>
<evidence type="ECO:0000313" key="2">
    <source>
        <dbReference type="Proteomes" id="UP001057402"/>
    </source>
</evidence>
<name>A0ACB9P3E2_9MYRT</name>
<accession>A0ACB9P3E2</accession>
<comment type="caution">
    <text evidence="1">The sequence shown here is derived from an EMBL/GenBank/DDBJ whole genome shotgun (WGS) entry which is preliminary data.</text>
</comment>
<protein>
    <submittedName>
        <fullName evidence="1">Uncharacterized protein</fullName>
    </submittedName>
</protein>
<dbReference type="EMBL" id="CM042886">
    <property type="protein sequence ID" value="KAI4342219.1"/>
    <property type="molecule type" value="Genomic_DNA"/>
</dbReference>
<proteinExistence type="predicted"/>